<dbReference type="GO" id="GO:0003676">
    <property type="term" value="F:nucleic acid binding"/>
    <property type="evidence" value="ECO:0007669"/>
    <property type="project" value="InterPro"/>
</dbReference>
<comment type="caution">
    <text evidence="3">The sequence shown here is derived from an EMBL/GenBank/DDBJ whole genome shotgun (WGS) entry which is preliminary data.</text>
</comment>
<feature type="domain" description="CCHC-type" evidence="2">
    <location>
        <begin position="202"/>
        <end position="218"/>
    </location>
</feature>
<accession>A0AAE1KYB5</accession>
<dbReference type="Proteomes" id="UP001286313">
    <property type="component" value="Unassembled WGS sequence"/>
</dbReference>
<dbReference type="SMART" id="SM00343">
    <property type="entry name" value="ZnF_C2HC"/>
    <property type="match status" value="1"/>
</dbReference>
<evidence type="ECO:0000259" key="2">
    <source>
        <dbReference type="SMART" id="SM00343"/>
    </source>
</evidence>
<feature type="region of interest" description="Disordered" evidence="1">
    <location>
        <begin position="161"/>
        <end position="187"/>
    </location>
</feature>
<protein>
    <recommendedName>
        <fullName evidence="2">CCHC-type domain-containing protein</fullName>
    </recommendedName>
</protein>
<dbReference type="InterPro" id="IPR001878">
    <property type="entry name" value="Znf_CCHC"/>
</dbReference>
<sequence>MSERSSNSQGYSHPPVFCDANQNDRWKTEVDAWTKITKLSKKQQGLAVALSFPDGSAVRDKVFIELEISQLDADDGIEKVLSFLGLTQKERQLDIGVDFTKKDTLLDQVSTSLLKFSVKQTVILHEKDTIICVKTEQTTTADTLIVGSSVNEWSDVEWKRDRPGLQQARGRGGRGRGRAAGRSFTTDNWRGNPLDAQGIRTRCRICGSTYHYARSCPERRAQRAFVTGSTQETLEDVSVEDPIMSSSYNYQVIDVKIEGLIGKSLNHSILDSACTSTVCGEDWLKCYLESLDDEKLSKVKEFPSKMGFRFGDGKTLMSTN</sequence>
<reference evidence="3" key="1">
    <citation type="submission" date="2023-10" db="EMBL/GenBank/DDBJ databases">
        <title>Genome assemblies of two species of porcelain crab, Petrolisthes cinctipes and Petrolisthes manimaculis (Anomura: Porcellanidae).</title>
        <authorList>
            <person name="Angst P."/>
        </authorList>
    </citation>
    <scope>NUCLEOTIDE SEQUENCE</scope>
    <source>
        <strain evidence="3">PB745_01</strain>
        <tissue evidence="3">Gill</tissue>
    </source>
</reference>
<evidence type="ECO:0000313" key="4">
    <source>
        <dbReference type="Proteomes" id="UP001286313"/>
    </source>
</evidence>
<evidence type="ECO:0000313" key="3">
    <source>
        <dbReference type="EMBL" id="KAK3889494.1"/>
    </source>
</evidence>
<proteinExistence type="predicted"/>
<dbReference type="EMBL" id="JAWQEG010000481">
    <property type="protein sequence ID" value="KAK3889494.1"/>
    <property type="molecule type" value="Genomic_DNA"/>
</dbReference>
<name>A0AAE1KYB5_PETCI</name>
<keyword evidence="4" id="KW-1185">Reference proteome</keyword>
<dbReference type="GO" id="GO:0008270">
    <property type="term" value="F:zinc ion binding"/>
    <property type="evidence" value="ECO:0007669"/>
    <property type="project" value="InterPro"/>
</dbReference>
<evidence type="ECO:0000256" key="1">
    <source>
        <dbReference type="SAM" id="MobiDB-lite"/>
    </source>
</evidence>
<organism evidence="3 4">
    <name type="scientific">Petrolisthes cinctipes</name>
    <name type="common">Flat porcelain crab</name>
    <dbReference type="NCBI Taxonomy" id="88211"/>
    <lineage>
        <taxon>Eukaryota</taxon>
        <taxon>Metazoa</taxon>
        <taxon>Ecdysozoa</taxon>
        <taxon>Arthropoda</taxon>
        <taxon>Crustacea</taxon>
        <taxon>Multicrustacea</taxon>
        <taxon>Malacostraca</taxon>
        <taxon>Eumalacostraca</taxon>
        <taxon>Eucarida</taxon>
        <taxon>Decapoda</taxon>
        <taxon>Pleocyemata</taxon>
        <taxon>Anomura</taxon>
        <taxon>Galatheoidea</taxon>
        <taxon>Porcellanidae</taxon>
        <taxon>Petrolisthes</taxon>
    </lineage>
</organism>
<dbReference type="AlphaFoldDB" id="A0AAE1KYB5"/>
<gene>
    <name evidence="3" type="ORF">Pcinc_006466</name>
</gene>